<dbReference type="EMBL" id="JXRQ01000025">
    <property type="protein sequence ID" value="KIL46702.1"/>
    <property type="molecule type" value="Genomic_DNA"/>
</dbReference>
<gene>
    <name evidence="1" type="ORF">KP77_28290</name>
</gene>
<dbReference type="Gene3D" id="1.10.287.950">
    <property type="entry name" value="Methyl-accepting chemotaxis protein"/>
    <property type="match status" value="1"/>
</dbReference>
<proteinExistence type="predicted"/>
<name>A0A0C2VCN3_9BACL</name>
<dbReference type="PATRIC" id="fig|135826.4.peg.2813"/>
<protein>
    <recommendedName>
        <fullName evidence="3">Methyl-accepting chemotaxis protein</fullName>
    </recommendedName>
</protein>
<dbReference type="Proteomes" id="UP000031950">
    <property type="component" value="Unassembled WGS sequence"/>
</dbReference>
<comment type="caution">
    <text evidence="1">The sequence shown here is derived from an EMBL/GenBank/DDBJ whole genome shotgun (WGS) entry which is preliminary data.</text>
</comment>
<dbReference type="SUPFAM" id="SSF58104">
    <property type="entry name" value="Methyl-accepting chemotaxis protein (MCP) signaling domain"/>
    <property type="match status" value="1"/>
</dbReference>
<reference evidence="1 2" key="1">
    <citation type="submission" date="2015-01" db="EMBL/GenBank/DDBJ databases">
        <title>Genome sequence of Jeotgalibacillus alimentarius.</title>
        <authorList>
            <person name="Goh K.M."/>
            <person name="Chan K.-G."/>
            <person name="Yaakop A.S."/>
            <person name="Ee R."/>
            <person name="Gan H.M."/>
            <person name="Chan C.S."/>
        </authorList>
    </citation>
    <scope>NUCLEOTIDE SEQUENCE [LARGE SCALE GENOMIC DNA]</scope>
    <source>
        <strain evidence="1 2">YKJ-13</strain>
    </source>
</reference>
<evidence type="ECO:0000313" key="2">
    <source>
        <dbReference type="Proteomes" id="UP000031950"/>
    </source>
</evidence>
<sequence length="94" mass="9813">MASFNEIEKASAVISEAARNVLKSVTDLDQRTASMVESTARITAMIEHSSAESQSIAAASEEQSASMEEIAASSAALSQMAEELSGIVGEFKVS</sequence>
<organism evidence="1 2">
    <name type="scientific">Jeotgalibacillus alimentarius</name>
    <dbReference type="NCBI Taxonomy" id="135826"/>
    <lineage>
        <taxon>Bacteria</taxon>
        <taxon>Bacillati</taxon>
        <taxon>Bacillota</taxon>
        <taxon>Bacilli</taxon>
        <taxon>Bacillales</taxon>
        <taxon>Caryophanaceae</taxon>
        <taxon>Jeotgalibacillus</taxon>
    </lineage>
</organism>
<evidence type="ECO:0000313" key="1">
    <source>
        <dbReference type="EMBL" id="KIL46702.1"/>
    </source>
</evidence>
<dbReference type="STRING" id="135826.KP77_28290"/>
<accession>A0A0C2VCN3</accession>
<evidence type="ECO:0008006" key="3">
    <source>
        <dbReference type="Google" id="ProtNLM"/>
    </source>
</evidence>
<keyword evidence="2" id="KW-1185">Reference proteome</keyword>
<dbReference type="AlphaFoldDB" id="A0A0C2VCN3"/>